<evidence type="ECO:0000313" key="7">
    <source>
        <dbReference type="EMBL" id="MFC5712987.1"/>
    </source>
</evidence>
<proteinExistence type="predicted"/>
<dbReference type="Pfam" id="PF00440">
    <property type="entry name" value="TetR_N"/>
    <property type="match status" value="1"/>
</dbReference>
<name>A0ABW0YQH2_9BACI</name>
<dbReference type="InterPro" id="IPR001647">
    <property type="entry name" value="HTH_TetR"/>
</dbReference>
<dbReference type="Pfam" id="PF08361">
    <property type="entry name" value="TetR_C_2"/>
    <property type="match status" value="1"/>
</dbReference>
<dbReference type="PANTHER" id="PTHR30055">
    <property type="entry name" value="HTH-TYPE TRANSCRIPTIONAL REGULATOR RUTR"/>
    <property type="match status" value="1"/>
</dbReference>
<dbReference type="PANTHER" id="PTHR30055:SF240">
    <property type="entry name" value="HTH-TYPE TRANSCRIPTIONAL REGULATOR ACRR"/>
    <property type="match status" value="1"/>
</dbReference>
<evidence type="ECO:0000256" key="3">
    <source>
        <dbReference type="ARBA" id="ARBA00023125"/>
    </source>
</evidence>
<keyword evidence="3 5" id="KW-0238">DNA-binding</keyword>
<dbReference type="RefSeq" id="WP_054637548.1">
    <property type="nucleotide sequence ID" value="NZ_JBHSOZ010000003.1"/>
</dbReference>
<evidence type="ECO:0000256" key="5">
    <source>
        <dbReference type="PROSITE-ProRule" id="PRU00335"/>
    </source>
</evidence>
<dbReference type="InterPro" id="IPR013572">
    <property type="entry name" value="Tscrpt_reg_MAATS_C"/>
</dbReference>
<dbReference type="PRINTS" id="PR00455">
    <property type="entry name" value="HTHTETR"/>
</dbReference>
<dbReference type="InterPro" id="IPR050109">
    <property type="entry name" value="HTH-type_TetR-like_transc_reg"/>
</dbReference>
<dbReference type="InterPro" id="IPR023772">
    <property type="entry name" value="DNA-bd_HTH_TetR-type_CS"/>
</dbReference>
<keyword evidence="1" id="KW-0678">Repressor</keyword>
<feature type="DNA-binding region" description="H-T-H motif" evidence="5">
    <location>
        <begin position="32"/>
        <end position="51"/>
    </location>
</feature>
<accession>A0ABW0YQH2</accession>
<evidence type="ECO:0000256" key="4">
    <source>
        <dbReference type="ARBA" id="ARBA00023163"/>
    </source>
</evidence>
<evidence type="ECO:0000259" key="6">
    <source>
        <dbReference type="PROSITE" id="PS50977"/>
    </source>
</evidence>
<comment type="caution">
    <text evidence="7">The sequence shown here is derived from an EMBL/GenBank/DDBJ whole genome shotgun (WGS) entry which is preliminary data.</text>
</comment>
<evidence type="ECO:0000256" key="1">
    <source>
        <dbReference type="ARBA" id="ARBA00022491"/>
    </source>
</evidence>
<dbReference type="SUPFAM" id="SSF48498">
    <property type="entry name" value="Tetracyclin repressor-like, C-terminal domain"/>
    <property type="match status" value="1"/>
</dbReference>
<gene>
    <name evidence="7" type="ORF">ACFPU1_09345</name>
</gene>
<sequence>MRRTKEEAAQTREAIIDAAEELFIERGYESTSLTDIANSAGITRGAVHWHFQNKEGLLKAIRERIELPLEQLTELLSSNDLVDPLEALADTIGSILHKYQSDIRLRQLTRLLLQYELNRENSESDEKSMEHHAREVVTEVLVRAQRKSPFPVHWTPESGALAFVGLVSGLLSEWVRGNTDYELVPQVENVVCSVLTTWGAELSGLPETSKKSVNE</sequence>
<dbReference type="InterPro" id="IPR036271">
    <property type="entry name" value="Tet_transcr_reg_TetR-rel_C_sf"/>
</dbReference>
<dbReference type="Proteomes" id="UP001596142">
    <property type="component" value="Unassembled WGS sequence"/>
</dbReference>
<keyword evidence="2" id="KW-0805">Transcription regulation</keyword>
<dbReference type="SUPFAM" id="SSF46689">
    <property type="entry name" value="Homeodomain-like"/>
    <property type="match status" value="1"/>
</dbReference>
<keyword evidence="8" id="KW-1185">Reference proteome</keyword>
<reference evidence="8" key="1">
    <citation type="journal article" date="2019" name="Int. J. Syst. Evol. Microbiol.">
        <title>The Global Catalogue of Microorganisms (GCM) 10K type strain sequencing project: providing services to taxonomists for standard genome sequencing and annotation.</title>
        <authorList>
            <consortium name="The Broad Institute Genomics Platform"/>
            <consortium name="The Broad Institute Genome Sequencing Center for Infectious Disease"/>
            <person name="Wu L."/>
            <person name="Ma J."/>
        </authorList>
    </citation>
    <scope>NUCLEOTIDE SEQUENCE [LARGE SCALE GENOMIC DNA]</scope>
    <source>
        <strain evidence="8">CECT 7184</strain>
    </source>
</reference>
<keyword evidence="4" id="KW-0804">Transcription</keyword>
<dbReference type="PROSITE" id="PS01081">
    <property type="entry name" value="HTH_TETR_1"/>
    <property type="match status" value="1"/>
</dbReference>
<feature type="domain" description="HTH tetR-type" evidence="6">
    <location>
        <begin position="9"/>
        <end position="69"/>
    </location>
</feature>
<protein>
    <submittedName>
        <fullName evidence="7">TetR family transcriptional regulator</fullName>
    </submittedName>
</protein>
<dbReference type="InterPro" id="IPR009057">
    <property type="entry name" value="Homeodomain-like_sf"/>
</dbReference>
<dbReference type="PROSITE" id="PS50977">
    <property type="entry name" value="HTH_TETR_2"/>
    <property type="match status" value="1"/>
</dbReference>
<dbReference type="Gene3D" id="1.10.357.10">
    <property type="entry name" value="Tetracycline Repressor, domain 2"/>
    <property type="match status" value="1"/>
</dbReference>
<dbReference type="EMBL" id="JBHSOZ010000003">
    <property type="protein sequence ID" value="MFC5712987.1"/>
    <property type="molecule type" value="Genomic_DNA"/>
</dbReference>
<evidence type="ECO:0000256" key="2">
    <source>
        <dbReference type="ARBA" id="ARBA00023015"/>
    </source>
</evidence>
<evidence type="ECO:0000313" key="8">
    <source>
        <dbReference type="Proteomes" id="UP001596142"/>
    </source>
</evidence>
<organism evidence="7 8">
    <name type="scientific">Thalassorhabdus alkalitolerans</name>
    <dbReference type="NCBI Taxonomy" id="2282697"/>
    <lineage>
        <taxon>Bacteria</taxon>
        <taxon>Bacillati</taxon>
        <taxon>Bacillota</taxon>
        <taxon>Bacilli</taxon>
        <taxon>Bacillales</taxon>
        <taxon>Bacillaceae</taxon>
        <taxon>Thalassorhabdus</taxon>
    </lineage>
</organism>